<organism evidence="3 4">
    <name type="scientific">Paraburkholderia panacisoli</name>
    <dbReference type="NCBI Taxonomy" id="2603818"/>
    <lineage>
        <taxon>Bacteria</taxon>
        <taxon>Pseudomonadati</taxon>
        <taxon>Pseudomonadota</taxon>
        <taxon>Betaproteobacteria</taxon>
        <taxon>Burkholderiales</taxon>
        <taxon>Burkholderiaceae</taxon>
        <taxon>Paraburkholderia</taxon>
    </lineage>
</organism>
<feature type="domain" description="Cas12f1-like TNB" evidence="2">
    <location>
        <begin position="2"/>
        <end position="57"/>
    </location>
</feature>
<protein>
    <submittedName>
        <fullName evidence="3">Transposase</fullName>
    </submittedName>
</protein>
<dbReference type="InterPro" id="IPR010095">
    <property type="entry name" value="Cas12f1-like_TNB"/>
</dbReference>
<evidence type="ECO:0000313" key="3">
    <source>
        <dbReference type="EMBL" id="KAA1004051.1"/>
    </source>
</evidence>
<dbReference type="EMBL" id="VTUZ01000030">
    <property type="protein sequence ID" value="KAA1004051.1"/>
    <property type="molecule type" value="Genomic_DNA"/>
</dbReference>
<dbReference type="Pfam" id="PF07282">
    <property type="entry name" value="Cas12f1-like_TNB"/>
    <property type="match status" value="1"/>
</dbReference>
<accession>A0A5B0GMU1</accession>
<dbReference type="AlphaFoldDB" id="A0A5B0GMU1"/>
<dbReference type="RefSeq" id="WP_149674032.1">
    <property type="nucleotide sequence ID" value="NZ_VTUZ01000030.1"/>
</dbReference>
<evidence type="ECO:0000259" key="2">
    <source>
        <dbReference type="Pfam" id="PF07282"/>
    </source>
</evidence>
<dbReference type="GO" id="GO:0003677">
    <property type="term" value="F:DNA binding"/>
    <property type="evidence" value="ECO:0007669"/>
    <property type="project" value="UniProtKB-KW"/>
</dbReference>
<proteinExistence type="predicted"/>
<name>A0A5B0GMU1_9BURK</name>
<sequence length="111" mass="12788">MCEKRHIRVHTTHAAYSSQECPRCHTIDRDNRKTQKQFECIGCGLRANADTNSAINLHRRLTDDVLREAPHTVDAHGRLAPRPMRYKAVKQTLLERWQWSSPLILRTGGTS</sequence>
<evidence type="ECO:0000313" key="4">
    <source>
        <dbReference type="Proteomes" id="UP000325273"/>
    </source>
</evidence>
<comment type="caution">
    <text evidence="3">The sequence shown here is derived from an EMBL/GenBank/DDBJ whole genome shotgun (WGS) entry which is preliminary data.</text>
</comment>
<reference evidence="3 4" key="1">
    <citation type="submission" date="2019-08" db="EMBL/GenBank/DDBJ databases">
        <title>Paraburkholderia sp. DCY113.</title>
        <authorList>
            <person name="Kang J."/>
        </authorList>
    </citation>
    <scope>NUCLEOTIDE SEQUENCE [LARGE SCALE GENOMIC DNA]</scope>
    <source>
        <strain evidence="3 4">DCY113</strain>
    </source>
</reference>
<dbReference type="Proteomes" id="UP000325273">
    <property type="component" value="Unassembled WGS sequence"/>
</dbReference>
<evidence type="ECO:0000256" key="1">
    <source>
        <dbReference type="ARBA" id="ARBA00023125"/>
    </source>
</evidence>
<keyword evidence="4" id="KW-1185">Reference proteome</keyword>
<keyword evidence="1" id="KW-0238">DNA-binding</keyword>
<gene>
    <name evidence="3" type="ORF">FVF58_33475</name>
</gene>